<dbReference type="EMBL" id="BKCJ010995279">
    <property type="protein sequence ID" value="GFC62783.1"/>
    <property type="molecule type" value="Genomic_DNA"/>
</dbReference>
<gene>
    <name evidence="1" type="ORF">Tci_834753</name>
</gene>
<protein>
    <submittedName>
        <fullName evidence="1">Uncharacterized protein</fullName>
    </submittedName>
</protein>
<dbReference type="AlphaFoldDB" id="A0A699QII9"/>
<sequence length="146" mass="15227">TTKKSLTKSLDNLHFEVARFSAALNQATILEAERDGGDSTVEGYSSEIFFFLPRPIPGFGLEVNAMVDGSNAELTDDAASSKSGGVFVHGNSHVLNDVAGVTMVGSERVSSSLTDVVVVLSAGEKGDGSLPSFATDEEATTNLSRV</sequence>
<reference evidence="1" key="1">
    <citation type="journal article" date="2019" name="Sci. Rep.">
        <title>Draft genome of Tanacetum cinerariifolium, the natural source of mosquito coil.</title>
        <authorList>
            <person name="Yamashiro T."/>
            <person name="Shiraishi A."/>
            <person name="Satake H."/>
            <person name="Nakayama K."/>
        </authorList>
    </citation>
    <scope>NUCLEOTIDE SEQUENCE</scope>
</reference>
<name>A0A699QII9_TANCI</name>
<proteinExistence type="predicted"/>
<organism evidence="1">
    <name type="scientific">Tanacetum cinerariifolium</name>
    <name type="common">Dalmatian daisy</name>
    <name type="synonym">Chrysanthemum cinerariifolium</name>
    <dbReference type="NCBI Taxonomy" id="118510"/>
    <lineage>
        <taxon>Eukaryota</taxon>
        <taxon>Viridiplantae</taxon>
        <taxon>Streptophyta</taxon>
        <taxon>Embryophyta</taxon>
        <taxon>Tracheophyta</taxon>
        <taxon>Spermatophyta</taxon>
        <taxon>Magnoliopsida</taxon>
        <taxon>eudicotyledons</taxon>
        <taxon>Gunneridae</taxon>
        <taxon>Pentapetalae</taxon>
        <taxon>asterids</taxon>
        <taxon>campanulids</taxon>
        <taxon>Asterales</taxon>
        <taxon>Asteraceae</taxon>
        <taxon>Asteroideae</taxon>
        <taxon>Anthemideae</taxon>
        <taxon>Anthemidinae</taxon>
        <taxon>Tanacetum</taxon>
    </lineage>
</organism>
<feature type="non-terminal residue" evidence="1">
    <location>
        <position position="1"/>
    </location>
</feature>
<comment type="caution">
    <text evidence="1">The sequence shown here is derived from an EMBL/GenBank/DDBJ whole genome shotgun (WGS) entry which is preliminary data.</text>
</comment>
<accession>A0A699QII9</accession>
<evidence type="ECO:0000313" key="1">
    <source>
        <dbReference type="EMBL" id="GFC62783.1"/>
    </source>
</evidence>